<organism evidence="1 2">
    <name type="scientific">Vigna mungo</name>
    <name type="common">Black gram</name>
    <name type="synonym">Phaseolus mungo</name>
    <dbReference type="NCBI Taxonomy" id="3915"/>
    <lineage>
        <taxon>Eukaryota</taxon>
        <taxon>Viridiplantae</taxon>
        <taxon>Streptophyta</taxon>
        <taxon>Embryophyta</taxon>
        <taxon>Tracheophyta</taxon>
        <taxon>Spermatophyta</taxon>
        <taxon>Magnoliopsida</taxon>
        <taxon>eudicotyledons</taxon>
        <taxon>Gunneridae</taxon>
        <taxon>Pentapetalae</taxon>
        <taxon>rosids</taxon>
        <taxon>fabids</taxon>
        <taxon>Fabales</taxon>
        <taxon>Fabaceae</taxon>
        <taxon>Papilionoideae</taxon>
        <taxon>50 kb inversion clade</taxon>
        <taxon>NPAAA clade</taxon>
        <taxon>indigoferoid/millettioid clade</taxon>
        <taxon>Phaseoleae</taxon>
        <taxon>Vigna</taxon>
    </lineage>
</organism>
<dbReference type="AlphaFoldDB" id="A0AAQ3P760"/>
<dbReference type="Proteomes" id="UP001374535">
    <property type="component" value="Chromosome 1"/>
</dbReference>
<evidence type="ECO:0000313" key="1">
    <source>
        <dbReference type="EMBL" id="WVZ22047.1"/>
    </source>
</evidence>
<sequence>MEVKLILLKFSVTLENFPCDGSHRRKERWGFCDEVCAGPKCSQRRWLRGTRGGYVAPDSLQQRVSFCCSGFLTSGGAPSWEDLLRFLAPVSRWICGEALTTLGLLAH</sequence>
<keyword evidence="2" id="KW-1185">Reference proteome</keyword>
<reference evidence="1 2" key="1">
    <citation type="journal article" date="2023" name="Life. Sci Alliance">
        <title>Evolutionary insights into 3D genome organization and epigenetic landscape of Vigna mungo.</title>
        <authorList>
            <person name="Junaid A."/>
            <person name="Singh B."/>
            <person name="Bhatia S."/>
        </authorList>
    </citation>
    <scope>NUCLEOTIDE SEQUENCE [LARGE SCALE GENOMIC DNA]</scope>
    <source>
        <strain evidence="1">Urdbean</strain>
    </source>
</reference>
<accession>A0AAQ3P760</accession>
<evidence type="ECO:0000313" key="2">
    <source>
        <dbReference type="Proteomes" id="UP001374535"/>
    </source>
</evidence>
<dbReference type="EMBL" id="CP144700">
    <property type="protein sequence ID" value="WVZ22047.1"/>
    <property type="molecule type" value="Genomic_DNA"/>
</dbReference>
<proteinExistence type="predicted"/>
<gene>
    <name evidence="1" type="ORF">V8G54_000591</name>
</gene>
<protein>
    <submittedName>
        <fullName evidence="1">Uncharacterized protein</fullName>
    </submittedName>
</protein>
<name>A0AAQ3P760_VIGMU</name>